<organism evidence="1 2">
    <name type="scientific">Elysia crispata</name>
    <name type="common">lettuce slug</name>
    <dbReference type="NCBI Taxonomy" id="231223"/>
    <lineage>
        <taxon>Eukaryota</taxon>
        <taxon>Metazoa</taxon>
        <taxon>Spiralia</taxon>
        <taxon>Lophotrochozoa</taxon>
        <taxon>Mollusca</taxon>
        <taxon>Gastropoda</taxon>
        <taxon>Heterobranchia</taxon>
        <taxon>Euthyneura</taxon>
        <taxon>Panpulmonata</taxon>
        <taxon>Sacoglossa</taxon>
        <taxon>Placobranchoidea</taxon>
        <taxon>Plakobranchidae</taxon>
        <taxon>Elysia</taxon>
    </lineage>
</organism>
<reference evidence="1" key="1">
    <citation type="journal article" date="2023" name="G3 (Bethesda)">
        <title>A reference genome for the long-term kleptoplast-retaining sea slug Elysia crispata morphotype clarki.</title>
        <authorList>
            <person name="Eastman K.E."/>
            <person name="Pendleton A.L."/>
            <person name="Shaikh M.A."/>
            <person name="Suttiyut T."/>
            <person name="Ogas R."/>
            <person name="Tomko P."/>
            <person name="Gavelis G."/>
            <person name="Widhalm J.R."/>
            <person name="Wisecaver J.H."/>
        </authorList>
    </citation>
    <scope>NUCLEOTIDE SEQUENCE</scope>
    <source>
        <strain evidence="1">ECLA1</strain>
    </source>
</reference>
<proteinExistence type="predicted"/>
<protein>
    <submittedName>
        <fullName evidence="1">Uncharacterized protein</fullName>
    </submittedName>
</protein>
<accession>A0AAE1DF23</accession>
<name>A0AAE1DF23_9GAST</name>
<evidence type="ECO:0000313" key="2">
    <source>
        <dbReference type="Proteomes" id="UP001283361"/>
    </source>
</evidence>
<evidence type="ECO:0000313" key="1">
    <source>
        <dbReference type="EMBL" id="KAK3767068.1"/>
    </source>
</evidence>
<comment type="caution">
    <text evidence="1">The sequence shown here is derived from an EMBL/GenBank/DDBJ whole genome shotgun (WGS) entry which is preliminary data.</text>
</comment>
<dbReference type="AlphaFoldDB" id="A0AAE1DF23"/>
<keyword evidence="2" id="KW-1185">Reference proteome</keyword>
<gene>
    <name evidence="1" type="ORF">RRG08_011713</name>
</gene>
<dbReference type="EMBL" id="JAWDGP010004171">
    <property type="protein sequence ID" value="KAK3767068.1"/>
    <property type="molecule type" value="Genomic_DNA"/>
</dbReference>
<dbReference type="Proteomes" id="UP001283361">
    <property type="component" value="Unassembled WGS sequence"/>
</dbReference>
<sequence length="177" mass="19613">MELDEPSVWSLGVGAQWILAISLVVRGRSSVDLAISLVVRVGAQWIWPSVWSLGLELSYLWLKSFDVTHEGWGVRAVTLFCGRAGASAISECSLSRMMNRADESDLVRIREGFKQISRTVYCVVTGRAGGGCSGRVMMYRANLVSMLWEIGAKYCSLWEETLILVIFGNRVQTCLEG</sequence>